<organism evidence="8 9">
    <name type="scientific">Paenibacillus radicis</name>
    <name type="common">ex Gao et al. 2016</name>
    <dbReference type="NCBI Taxonomy" id="1737354"/>
    <lineage>
        <taxon>Bacteria</taxon>
        <taxon>Bacillati</taxon>
        <taxon>Bacillota</taxon>
        <taxon>Bacilli</taxon>
        <taxon>Bacillales</taxon>
        <taxon>Paenibacillaceae</taxon>
        <taxon>Paenibacillus</taxon>
    </lineage>
</organism>
<feature type="transmembrane region" description="Helical" evidence="7">
    <location>
        <begin position="59"/>
        <end position="83"/>
    </location>
</feature>
<evidence type="ECO:0000256" key="1">
    <source>
        <dbReference type="ARBA" id="ARBA00004651"/>
    </source>
</evidence>
<keyword evidence="4 7" id="KW-0812">Transmembrane</keyword>
<evidence type="ECO:0000256" key="3">
    <source>
        <dbReference type="ARBA" id="ARBA00022475"/>
    </source>
</evidence>
<feature type="transmembrane region" description="Helical" evidence="7">
    <location>
        <begin position="168"/>
        <end position="188"/>
    </location>
</feature>
<proteinExistence type="predicted"/>
<evidence type="ECO:0000256" key="6">
    <source>
        <dbReference type="ARBA" id="ARBA00023136"/>
    </source>
</evidence>
<keyword evidence="9" id="KW-1185">Reference proteome</keyword>
<name>A0A917GQ72_9BACL</name>
<dbReference type="PANTHER" id="PTHR42925:SF2">
    <property type="entry name" value="NA+ DRIVEN MULTIDRUG EFFLUX PUMP"/>
    <property type="match status" value="1"/>
</dbReference>
<feature type="transmembrane region" description="Helical" evidence="7">
    <location>
        <begin position="137"/>
        <end position="156"/>
    </location>
</feature>
<comment type="caution">
    <text evidence="8">The sequence shown here is derived from an EMBL/GenBank/DDBJ whole genome shotgun (WGS) entry which is preliminary data.</text>
</comment>
<comment type="subcellular location">
    <subcellularLocation>
        <location evidence="1">Cell membrane</location>
        <topology evidence="1">Multi-pass membrane protein</topology>
    </subcellularLocation>
</comment>
<dbReference type="Pfam" id="PF01554">
    <property type="entry name" value="MatE"/>
    <property type="match status" value="2"/>
</dbReference>
<evidence type="ECO:0000256" key="7">
    <source>
        <dbReference type="SAM" id="Phobius"/>
    </source>
</evidence>
<evidence type="ECO:0000256" key="2">
    <source>
        <dbReference type="ARBA" id="ARBA00022448"/>
    </source>
</evidence>
<dbReference type="InterPro" id="IPR002528">
    <property type="entry name" value="MATE_fam"/>
</dbReference>
<dbReference type="InterPro" id="IPR047135">
    <property type="entry name" value="YsiQ"/>
</dbReference>
<feature type="transmembrane region" description="Helical" evidence="7">
    <location>
        <begin position="20"/>
        <end position="47"/>
    </location>
</feature>
<dbReference type="AlphaFoldDB" id="A0A917GQ72"/>
<evidence type="ECO:0000256" key="4">
    <source>
        <dbReference type="ARBA" id="ARBA00022692"/>
    </source>
</evidence>
<sequence>MLRHLKWSFHNDKNFNRQLISLVVLITLQNLISALAITVDVVMLGFINQSLMSAVSLAGQITFVLTLFYMGLATGAGVLTAQYWGKKDLKTIQRVLNIGCIYSIIISCVFYGLSFFMPDTLMQLFTKDGELIRYGSSFLQVISFSYLVSGVSQMYFSVIRSMENARFSAWISSICLIVNILLNALSIFVLCPGDPERAVIAVALSTVIARVLELCCCIIHSGNKKINFKFAWRDMLQHKLQKDFLKYTLPVQGNYIVWGCALTASTAIIGHFNADMVAANSVASVVKNLAIVFCGGLASGGAILVGKYLGKGEIEKAISAGKQINAYAVLFGILAGIIVLIIKPFVFQIVNLNEQAQSYLSGMLFICAYYCIPKSINSSTIGGIFVAGGDSKFGFWCDTIVMWGIILPLGYLSAFVWQLPPITLFAILSLDEVIKSPIALYRYRKFKWLNNITRDLSGAGHELVR</sequence>
<evidence type="ECO:0000313" key="9">
    <source>
        <dbReference type="Proteomes" id="UP000600247"/>
    </source>
</evidence>
<accession>A0A917GQ72</accession>
<dbReference type="GO" id="GO:0015297">
    <property type="term" value="F:antiporter activity"/>
    <property type="evidence" value="ECO:0007669"/>
    <property type="project" value="InterPro"/>
</dbReference>
<dbReference type="NCBIfam" id="TIGR00797">
    <property type="entry name" value="matE"/>
    <property type="match status" value="1"/>
</dbReference>
<feature type="transmembrane region" description="Helical" evidence="7">
    <location>
        <begin position="95"/>
        <end position="117"/>
    </location>
</feature>
<feature type="transmembrane region" description="Helical" evidence="7">
    <location>
        <begin position="200"/>
        <end position="223"/>
    </location>
</feature>
<keyword evidence="6 7" id="KW-0472">Membrane</keyword>
<evidence type="ECO:0000313" key="8">
    <source>
        <dbReference type="EMBL" id="GGG53336.1"/>
    </source>
</evidence>
<dbReference type="CDD" id="cd13134">
    <property type="entry name" value="MATE_like_8"/>
    <property type="match status" value="1"/>
</dbReference>
<gene>
    <name evidence="8" type="ORF">GCM10010918_02520</name>
</gene>
<dbReference type="InterPro" id="IPR048279">
    <property type="entry name" value="MdtK-like"/>
</dbReference>
<protein>
    <submittedName>
        <fullName evidence="8">MATE family efflux transporter</fullName>
    </submittedName>
</protein>
<dbReference type="PIRSF" id="PIRSF006603">
    <property type="entry name" value="DinF"/>
    <property type="match status" value="1"/>
</dbReference>
<feature type="transmembrane region" description="Helical" evidence="7">
    <location>
        <begin position="244"/>
        <end position="269"/>
    </location>
</feature>
<keyword evidence="2" id="KW-0813">Transport</keyword>
<dbReference type="Proteomes" id="UP000600247">
    <property type="component" value="Unassembled WGS sequence"/>
</dbReference>
<dbReference type="GO" id="GO:0042910">
    <property type="term" value="F:xenobiotic transmembrane transporter activity"/>
    <property type="evidence" value="ECO:0007669"/>
    <property type="project" value="InterPro"/>
</dbReference>
<dbReference type="GO" id="GO:0005886">
    <property type="term" value="C:plasma membrane"/>
    <property type="evidence" value="ECO:0007669"/>
    <property type="project" value="UniProtKB-SubCell"/>
</dbReference>
<feature type="transmembrane region" description="Helical" evidence="7">
    <location>
        <begin position="393"/>
        <end position="416"/>
    </location>
</feature>
<dbReference type="PANTHER" id="PTHR42925">
    <property type="entry name" value="MULTIDRUG AND TOXIN EFFLUX PROTEIN MATE FAMILY"/>
    <property type="match status" value="1"/>
</dbReference>
<dbReference type="EMBL" id="BMHY01000001">
    <property type="protein sequence ID" value="GGG53336.1"/>
    <property type="molecule type" value="Genomic_DNA"/>
</dbReference>
<evidence type="ECO:0000256" key="5">
    <source>
        <dbReference type="ARBA" id="ARBA00022989"/>
    </source>
</evidence>
<feature type="transmembrane region" description="Helical" evidence="7">
    <location>
        <begin position="289"/>
        <end position="306"/>
    </location>
</feature>
<dbReference type="RefSeq" id="WP_188887127.1">
    <property type="nucleotide sequence ID" value="NZ_BMHY01000001.1"/>
</dbReference>
<keyword evidence="3" id="KW-1003">Cell membrane</keyword>
<keyword evidence="5 7" id="KW-1133">Transmembrane helix</keyword>
<feature type="transmembrane region" description="Helical" evidence="7">
    <location>
        <begin position="327"/>
        <end position="350"/>
    </location>
</feature>
<reference evidence="8 9" key="1">
    <citation type="journal article" date="2014" name="Int. J. Syst. Evol. Microbiol.">
        <title>Complete genome sequence of Corynebacterium casei LMG S-19264T (=DSM 44701T), isolated from a smear-ripened cheese.</title>
        <authorList>
            <consortium name="US DOE Joint Genome Institute (JGI-PGF)"/>
            <person name="Walter F."/>
            <person name="Albersmeier A."/>
            <person name="Kalinowski J."/>
            <person name="Ruckert C."/>
        </authorList>
    </citation>
    <scope>NUCLEOTIDE SEQUENCE [LARGE SCALE GENOMIC DNA]</scope>
    <source>
        <strain evidence="8 9">CGMCC 1.15286</strain>
    </source>
</reference>